<sequence>MHLWVLCASVILVPLLCDARISKRYVIGCPERCDKSLCPPVPADCLAGDILDQCECCPVCAAGEDEPCGGTGKLGDPECGEGLECAVPEGVGSTTTVRRRGKTGVCVCKSTEPVCGSDGVSYRNICELKRVSNRAQKLQQPPIIFIQRGACGKGKTDAPNVLYCILSLKSVASVDP</sequence>
<dbReference type="Gene3D" id="3.30.60.30">
    <property type="match status" value="1"/>
</dbReference>
<evidence type="ECO:0000256" key="6">
    <source>
        <dbReference type="SAM" id="SignalP"/>
    </source>
</evidence>
<dbReference type="Gene3D" id="4.10.40.20">
    <property type="match status" value="1"/>
</dbReference>
<feature type="signal peptide" evidence="6">
    <location>
        <begin position="1"/>
        <end position="19"/>
    </location>
</feature>
<dbReference type="SUPFAM" id="SSF57184">
    <property type="entry name" value="Growth factor receptor domain"/>
    <property type="match status" value="1"/>
</dbReference>
<feature type="domain" description="IGFBP N-terminal" evidence="7">
    <location>
        <begin position="25"/>
        <end position="109"/>
    </location>
</feature>
<dbReference type="PROSITE" id="PS51465">
    <property type="entry name" value="KAZAL_2"/>
    <property type="match status" value="1"/>
</dbReference>
<dbReference type="Proteomes" id="UP001558613">
    <property type="component" value="Unassembled WGS sequence"/>
</dbReference>
<keyword evidence="2" id="KW-0964">Secreted</keyword>
<reference evidence="9 10" key="1">
    <citation type="submission" date="2023-09" db="EMBL/GenBank/DDBJ databases">
        <authorList>
            <person name="Wang M."/>
        </authorList>
    </citation>
    <scope>NUCLEOTIDE SEQUENCE [LARGE SCALE GENOMIC DNA]</scope>
    <source>
        <strain evidence="9">GT-2023</strain>
        <tissue evidence="9">Liver</tissue>
    </source>
</reference>
<evidence type="ECO:0000256" key="3">
    <source>
        <dbReference type="ARBA" id="ARBA00022729"/>
    </source>
</evidence>
<dbReference type="InterPro" id="IPR009030">
    <property type="entry name" value="Growth_fac_rcpt_cys_sf"/>
</dbReference>
<name>A0ABR3MG63_9TELE</name>
<dbReference type="InterPro" id="IPR011390">
    <property type="entry name" value="IGFBP_rP_mac25"/>
</dbReference>
<feature type="domain" description="Kazal-like" evidence="8">
    <location>
        <begin position="100"/>
        <end position="153"/>
    </location>
</feature>
<protein>
    <submittedName>
        <fullName evidence="9">Uncharacterized protein</fullName>
    </submittedName>
</protein>
<dbReference type="PROSITE" id="PS51323">
    <property type="entry name" value="IGFBP_N_2"/>
    <property type="match status" value="1"/>
</dbReference>
<evidence type="ECO:0000259" key="7">
    <source>
        <dbReference type="PROSITE" id="PS51323"/>
    </source>
</evidence>
<organism evidence="9 10">
    <name type="scientific">Cirrhinus molitorella</name>
    <name type="common">mud carp</name>
    <dbReference type="NCBI Taxonomy" id="172907"/>
    <lineage>
        <taxon>Eukaryota</taxon>
        <taxon>Metazoa</taxon>
        <taxon>Chordata</taxon>
        <taxon>Craniata</taxon>
        <taxon>Vertebrata</taxon>
        <taxon>Euteleostomi</taxon>
        <taxon>Actinopterygii</taxon>
        <taxon>Neopterygii</taxon>
        <taxon>Teleostei</taxon>
        <taxon>Ostariophysi</taxon>
        <taxon>Cypriniformes</taxon>
        <taxon>Cyprinidae</taxon>
        <taxon>Labeoninae</taxon>
        <taxon>Labeonini</taxon>
        <taxon>Cirrhinus</taxon>
    </lineage>
</organism>
<dbReference type="SMART" id="SM00121">
    <property type="entry name" value="IB"/>
    <property type="match status" value="1"/>
</dbReference>
<evidence type="ECO:0000259" key="8">
    <source>
        <dbReference type="PROSITE" id="PS51465"/>
    </source>
</evidence>
<feature type="chain" id="PRO_5046499292" evidence="6">
    <location>
        <begin position="20"/>
        <end position="176"/>
    </location>
</feature>
<keyword evidence="3 6" id="KW-0732">Signal</keyword>
<dbReference type="InterPro" id="IPR036058">
    <property type="entry name" value="Kazal_dom_sf"/>
</dbReference>
<proteinExistence type="predicted"/>
<evidence type="ECO:0000256" key="1">
    <source>
        <dbReference type="ARBA" id="ARBA00004613"/>
    </source>
</evidence>
<dbReference type="SMART" id="SM00280">
    <property type="entry name" value="KAZAL"/>
    <property type="match status" value="1"/>
</dbReference>
<dbReference type="InterPro" id="IPR002350">
    <property type="entry name" value="Kazal_dom"/>
</dbReference>
<dbReference type="Pfam" id="PF00219">
    <property type="entry name" value="IGFBP"/>
    <property type="match status" value="1"/>
</dbReference>
<dbReference type="EMBL" id="JAYMGO010000012">
    <property type="protein sequence ID" value="KAL1264068.1"/>
    <property type="molecule type" value="Genomic_DNA"/>
</dbReference>
<dbReference type="InterPro" id="IPR000867">
    <property type="entry name" value="IGFBP-like"/>
</dbReference>
<keyword evidence="5" id="KW-0393">Immunoglobulin domain</keyword>
<comment type="caution">
    <text evidence="9">The sequence shown here is derived from an EMBL/GenBank/DDBJ whole genome shotgun (WGS) entry which is preliminary data.</text>
</comment>
<accession>A0ABR3MG63</accession>
<comment type="subcellular location">
    <subcellularLocation>
        <location evidence="1">Secreted</location>
    </subcellularLocation>
</comment>
<evidence type="ECO:0000256" key="5">
    <source>
        <dbReference type="ARBA" id="ARBA00023319"/>
    </source>
</evidence>
<evidence type="ECO:0000256" key="2">
    <source>
        <dbReference type="ARBA" id="ARBA00022525"/>
    </source>
</evidence>
<dbReference type="Pfam" id="PF07648">
    <property type="entry name" value="Kazal_2"/>
    <property type="match status" value="1"/>
</dbReference>
<evidence type="ECO:0000256" key="4">
    <source>
        <dbReference type="ARBA" id="ARBA00023157"/>
    </source>
</evidence>
<evidence type="ECO:0000313" key="10">
    <source>
        <dbReference type="Proteomes" id="UP001558613"/>
    </source>
</evidence>
<dbReference type="SUPFAM" id="SSF100895">
    <property type="entry name" value="Kazal-type serine protease inhibitors"/>
    <property type="match status" value="1"/>
</dbReference>
<gene>
    <name evidence="9" type="ORF">QQF64_004423</name>
</gene>
<keyword evidence="10" id="KW-1185">Reference proteome</keyword>
<dbReference type="PANTHER" id="PTHR14186:SF19">
    <property type="entry name" value="INSULIN-LIKE GROWTH FACTOR-BINDING PROTEIN 7"/>
    <property type="match status" value="1"/>
</dbReference>
<dbReference type="CDD" id="cd00104">
    <property type="entry name" value="KAZAL_FS"/>
    <property type="match status" value="1"/>
</dbReference>
<evidence type="ECO:0000313" key="9">
    <source>
        <dbReference type="EMBL" id="KAL1264068.1"/>
    </source>
</evidence>
<keyword evidence="4" id="KW-1015">Disulfide bond</keyword>
<dbReference type="PANTHER" id="PTHR14186">
    <property type="entry name" value="INSULIN-LIKE GROWTH FACTOR BINDING PROTEIN-RELATED"/>
    <property type="match status" value="1"/>
</dbReference>